<evidence type="ECO:0000256" key="7">
    <source>
        <dbReference type="ARBA" id="ARBA00023237"/>
    </source>
</evidence>
<dbReference type="Gene3D" id="3.10.20.310">
    <property type="entry name" value="membrane protein fhac"/>
    <property type="match status" value="5"/>
</dbReference>
<dbReference type="PANTHER" id="PTHR12815">
    <property type="entry name" value="SORTING AND ASSEMBLY MACHINERY SAMM50 PROTEIN FAMILY MEMBER"/>
    <property type="match status" value="1"/>
</dbReference>
<comment type="subunit">
    <text evidence="8">Part of the Bam complex.</text>
</comment>
<evidence type="ECO:0000259" key="10">
    <source>
        <dbReference type="PROSITE" id="PS51779"/>
    </source>
</evidence>
<gene>
    <name evidence="8 11" type="primary">bamA</name>
    <name evidence="11" type="ORF">D9R08_09895</name>
</gene>
<keyword evidence="3 8" id="KW-0812">Transmembrane</keyword>
<protein>
    <recommendedName>
        <fullName evidence="8 9">Outer membrane protein assembly factor BamA</fullName>
    </recommendedName>
</protein>
<keyword evidence="7 8" id="KW-0998">Cell outer membrane</keyword>
<dbReference type="Pfam" id="PF07244">
    <property type="entry name" value="POTRA"/>
    <property type="match status" value="5"/>
</dbReference>
<dbReference type="Proteomes" id="UP000281343">
    <property type="component" value="Unassembled WGS sequence"/>
</dbReference>
<evidence type="ECO:0000256" key="3">
    <source>
        <dbReference type="ARBA" id="ARBA00022692"/>
    </source>
</evidence>
<comment type="subcellular location">
    <subcellularLocation>
        <location evidence="8">Cell outer membrane</location>
    </subcellularLocation>
    <subcellularLocation>
        <location evidence="1">Membrane</location>
    </subcellularLocation>
</comment>
<dbReference type="PROSITE" id="PS51779">
    <property type="entry name" value="POTRA"/>
    <property type="match status" value="3"/>
</dbReference>
<keyword evidence="2 8" id="KW-1134">Transmembrane beta strand</keyword>
<feature type="domain" description="POTRA" evidence="10">
    <location>
        <begin position="104"/>
        <end position="181"/>
    </location>
</feature>
<dbReference type="PANTHER" id="PTHR12815:SF23">
    <property type="entry name" value="OUTER MEMBRANE PROTEIN ASSEMBLY FACTOR BAMA"/>
    <property type="match status" value="1"/>
</dbReference>
<name>A0A3L9Y1S1_9RHOB</name>
<evidence type="ECO:0000313" key="11">
    <source>
        <dbReference type="EMBL" id="RMA42402.1"/>
    </source>
</evidence>
<keyword evidence="5 8" id="KW-0677">Repeat</keyword>
<keyword evidence="4 8" id="KW-0732">Signal</keyword>
<dbReference type="Pfam" id="PF01103">
    <property type="entry name" value="Omp85"/>
    <property type="match status" value="1"/>
</dbReference>
<comment type="function">
    <text evidence="8">Part of the outer membrane protein assembly complex, which is involved in assembly and insertion of beta-barrel proteins into the outer membrane.</text>
</comment>
<proteinExistence type="inferred from homology"/>
<reference evidence="11 12" key="1">
    <citation type="submission" date="2018-10" db="EMBL/GenBank/DDBJ databases">
        <authorList>
            <person name="Jung H.S."/>
            <person name="Jeon C.O."/>
        </authorList>
    </citation>
    <scope>NUCLEOTIDE SEQUENCE [LARGE SCALE GENOMIC DNA]</scope>
    <source>
        <strain evidence="11 12">MA-7-27</strain>
    </source>
</reference>
<feature type="domain" description="POTRA" evidence="10">
    <location>
        <begin position="36"/>
        <end position="103"/>
    </location>
</feature>
<dbReference type="OrthoDB" id="9803054at2"/>
<evidence type="ECO:0000256" key="8">
    <source>
        <dbReference type="HAMAP-Rule" id="MF_01430"/>
    </source>
</evidence>
<dbReference type="Gene3D" id="2.40.160.50">
    <property type="entry name" value="membrane protein fhac: a member of the omp85/tpsb transporter family"/>
    <property type="match status" value="1"/>
</dbReference>
<evidence type="ECO:0000256" key="5">
    <source>
        <dbReference type="ARBA" id="ARBA00022737"/>
    </source>
</evidence>
<sequence length="770" mass="85690">MSSRAENASIWRGAVAALLALALIALLAWPVAAQNFRFNQFDVQGNQRIEASTILTYANINPGEAVSAGQVNDAQQRLQQSGLFESVEVVPRGSTLVIIVQEYPTINRINIEGNRRLNDDDLLPLLTSQPRRVYSPSVAEQDAAAITDAYRQAGRLTATVSPQIIRRSDNRVDLVFEVTEGRVVETERIAFVGNREFSDRRLRRVLESTQAGLFRAIIRRDSFVADRIAFDQQLLTDFYRDRGYVDFEVLSVTSELARGRDAYFITFNIREGQSFDIGEITVVSDLPEIDIDEYRDVIRISSGNTYSPRLIDNTISRMENLATRQGLRFIRVEPRITRNDADLTLDVEFAVVRGERVFVERIDIEGNATTLDRVVRRQFDTVEGDPFDPRAIRQASERIRALAYFSDVQVEGRQGTSPDSVIVDVDVEEQPTGSLGFSVSFSSDVGTGLAVSFAEQNFLGRGQAVEFSFSTAQDSRAFNFGFVEPAFLRRDLSFGLDVFYNETNQENAAFDTENVGLRTSLGFPISEYGRMSVFYRISEDSVLNVPANSSPILQREEGSRVTSSLGYGFSYDTRNTGLNPNAGVLLRFNQELAGLGGDSEYIRTTALASAERGIAREEVTLRATIEGGALEMLDGNSRFTDRFFLSSRQMRGFEPRGLGPRDTNAVNNDALGGNYFAVARFEAAFPLGLPDEYGISGGVFYDIGTVWGLDDVVGAGGAIVDDDIHFRSSVGFSIFWDTAIGPLRFNFSRALETQPYDQTREFDLTIEARF</sequence>
<accession>A0A3L9Y1S1</accession>
<keyword evidence="6 8" id="KW-0472">Membrane</keyword>
<dbReference type="InterPro" id="IPR010827">
    <property type="entry name" value="BamA/TamA_POTRA"/>
</dbReference>
<dbReference type="HAMAP" id="MF_01430">
    <property type="entry name" value="OM_assembly_BamA"/>
    <property type="match status" value="1"/>
</dbReference>
<evidence type="ECO:0000256" key="4">
    <source>
        <dbReference type="ARBA" id="ARBA00022729"/>
    </source>
</evidence>
<dbReference type="GO" id="GO:0051205">
    <property type="term" value="P:protein insertion into membrane"/>
    <property type="evidence" value="ECO:0007669"/>
    <property type="project" value="UniProtKB-UniRule"/>
</dbReference>
<dbReference type="InterPro" id="IPR039910">
    <property type="entry name" value="D15-like"/>
</dbReference>
<dbReference type="EMBL" id="RCNT01000004">
    <property type="protein sequence ID" value="RMA42402.1"/>
    <property type="molecule type" value="Genomic_DNA"/>
</dbReference>
<dbReference type="AlphaFoldDB" id="A0A3L9Y1S1"/>
<evidence type="ECO:0000256" key="2">
    <source>
        <dbReference type="ARBA" id="ARBA00022452"/>
    </source>
</evidence>
<comment type="similarity">
    <text evidence="8">Belongs to the BamA family.</text>
</comment>
<dbReference type="RefSeq" id="WP_121897882.1">
    <property type="nucleotide sequence ID" value="NZ_RCNT01000004.1"/>
</dbReference>
<evidence type="ECO:0000313" key="12">
    <source>
        <dbReference type="Proteomes" id="UP000281343"/>
    </source>
</evidence>
<dbReference type="GO" id="GO:0043165">
    <property type="term" value="P:Gram-negative-bacterium-type cell outer membrane assembly"/>
    <property type="evidence" value="ECO:0007669"/>
    <property type="project" value="UniProtKB-UniRule"/>
</dbReference>
<organism evidence="11 12">
    <name type="scientific">Rhodophyticola porphyridii</name>
    <dbReference type="NCBI Taxonomy" id="1852017"/>
    <lineage>
        <taxon>Bacteria</taxon>
        <taxon>Pseudomonadati</taxon>
        <taxon>Pseudomonadota</taxon>
        <taxon>Alphaproteobacteria</taxon>
        <taxon>Rhodobacterales</taxon>
        <taxon>Roseobacteraceae</taxon>
        <taxon>Rhodophyticola</taxon>
    </lineage>
</organism>
<comment type="caution">
    <text evidence="11">The sequence shown here is derived from an EMBL/GenBank/DDBJ whole genome shotgun (WGS) entry which is preliminary data.</text>
</comment>
<evidence type="ECO:0000256" key="9">
    <source>
        <dbReference type="NCBIfam" id="TIGR03303"/>
    </source>
</evidence>
<feature type="domain" description="POTRA" evidence="10">
    <location>
        <begin position="357"/>
        <end position="430"/>
    </location>
</feature>
<evidence type="ECO:0000256" key="1">
    <source>
        <dbReference type="ARBA" id="ARBA00004370"/>
    </source>
</evidence>
<evidence type="ECO:0000256" key="6">
    <source>
        <dbReference type="ARBA" id="ARBA00023136"/>
    </source>
</evidence>
<dbReference type="InterPro" id="IPR034746">
    <property type="entry name" value="POTRA"/>
</dbReference>
<dbReference type="InterPro" id="IPR023707">
    <property type="entry name" value="OM_assembly_BamA"/>
</dbReference>
<keyword evidence="12" id="KW-1185">Reference proteome</keyword>
<dbReference type="NCBIfam" id="TIGR03303">
    <property type="entry name" value="OM_YaeT"/>
    <property type="match status" value="1"/>
</dbReference>
<dbReference type="GO" id="GO:0009279">
    <property type="term" value="C:cell outer membrane"/>
    <property type="evidence" value="ECO:0007669"/>
    <property type="project" value="UniProtKB-SubCell"/>
</dbReference>
<dbReference type="InterPro" id="IPR000184">
    <property type="entry name" value="Bac_surfAg_D15"/>
</dbReference>
<dbReference type="PIRSF" id="PIRSF006076">
    <property type="entry name" value="OM_assembly_OMP85"/>
    <property type="match status" value="1"/>
</dbReference>